<proteinExistence type="predicted"/>
<dbReference type="InterPro" id="IPR037523">
    <property type="entry name" value="VOC_core"/>
</dbReference>
<dbReference type="SUPFAM" id="SSF54593">
    <property type="entry name" value="Glyoxalase/Bleomycin resistance protein/Dihydroxybiphenyl dioxygenase"/>
    <property type="match status" value="1"/>
</dbReference>
<organism evidence="2">
    <name type="scientific">Aeromonas hydrophila</name>
    <dbReference type="NCBI Taxonomy" id="644"/>
    <lineage>
        <taxon>Bacteria</taxon>
        <taxon>Pseudomonadati</taxon>
        <taxon>Pseudomonadota</taxon>
        <taxon>Gammaproteobacteria</taxon>
        <taxon>Aeromonadales</taxon>
        <taxon>Aeromonadaceae</taxon>
        <taxon>Aeromonas</taxon>
    </lineage>
</organism>
<evidence type="ECO:0000259" key="1">
    <source>
        <dbReference type="PROSITE" id="PS51819"/>
    </source>
</evidence>
<sequence>MPTLSQVQAAHWKLKFRGGSHAIGWPTPVAHSKGPASGSSTTCKARWCMETQTLHRGRLIDHLRLVVKDLAASQRFYTAALAALDIPIGGTGEGYFWADELFVTVIDSPAALGALTGRHHLAFQAQDRAMVDRFYQAALAHGGQDNGAPGERIYHPGYYAAFVLDPDGNNIEAVYHGEAKRSAESVEIRF</sequence>
<feature type="domain" description="VOC" evidence="1">
    <location>
        <begin position="59"/>
        <end position="176"/>
    </location>
</feature>
<dbReference type="AlphaFoldDB" id="Q5YL14"/>
<accession>Q5YL14</accession>
<name>Q5YL14_AERHY</name>
<dbReference type="InterPro" id="IPR029068">
    <property type="entry name" value="Glyas_Bleomycin-R_OHBP_Dase"/>
</dbReference>
<reference evidence="2" key="1">
    <citation type="submission" date="2003-09" db="EMBL/GenBank/DDBJ databases">
        <title>Identification and characterization of novel virulence genes and their locations on the physical map of Aeromonas hydrophila PPD134/91.</title>
        <authorList>
            <person name="Yu H.B."/>
            <person name="Lau Y.L."/>
            <person name="Zhang Y.L."/>
            <person name="Tomas J.M."/>
            <person name="Leung K.Y."/>
        </authorList>
    </citation>
    <scope>NUCLEOTIDE SEQUENCE</scope>
    <source>
        <strain evidence="2">PPD134/91</strain>
    </source>
</reference>
<protein>
    <recommendedName>
        <fullName evidence="1">VOC domain-containing protein</fullName>
    </recommendedName>
</protein>
<dbReference type="Gene3D" id="3.10.180.10">
    <property type="entry name" value="2,3-Dihydroxybiphenyl 1,2-Dioxygenase, domain 1"/>
    <property type="match status" value="1"/>
</dbReference>
<dbReference type="PANTHER" id="PTHR35006">
    <property type="entry name" value="GLYOXALASE FAMILY PROTEIN (AFU_ORTHOLOGUE AFUA_5G14830)"/>
    <property type="match status" value="1"/>
</dbReference>
<dbReference type="InterPro" id="IPR004360">
    <property type="entry name" value="Glyas_Fos-R_dOase_dom"/>
</dbReference>
<dbReference type="PROSITE" id="PS51819">
    <property type="entry name" value="VOC"/>
    <property type="match status" value="1"/>
</dbReference>
<dbReference type="PANTHER" id="PTHR35006:SF2">
    <property type="entry name" value="GLYOXALASE FAMILY PROTEIN (AFU_ORTHOLOGUE AFUA_5G14830)"/>
    <property type="match status" value="1"/>
</dbReference>
<dbReference type="Pfam" id="PF00903">
    <property type="entry name" value="Glyoxalase"/>
    <property type="match status" value="1"/>
</dbReference>
<dbReference type="CDD" id="cd07262">
    <property type="entry name" value="VOC_like"/>
    <property type="match status" value="1"/>
</dbReference>
<evidence type="ECO:0000313" key="2">
    <source>
        <dbReference type="EMBL" id="AAR05376.1"/>
    </source>
</evidence>
<dbReference type="EMBL" id="AY378298">
    <property type="protein sequence ID" value="AAR05376.1"/>
    <property type="molecule type" value="Genomic_DNA"/>
</dbReference>